<dbReference type="EMBL" id="GBXM01105238">
    <property type="protein sequence ID" value="JAH03339.1"/>
    <property type="molecule type" value="Transcribed_RNA"/>
</dbReference>
<proteinExistence type="predicted"/>
<reference evidence="1" key="2">
    <citation type="journal article" date="2015" name="Fish Shellfish Immunol.">
        <title>Early steps in the European eel (Anguilla anguilla)-Vibrio vulnificus interaction in the gills: Role of the RtxA13 toxin.</title>
        <authorList>
            <person name="Callol A."/>
            <person name="Pajuelo D."/>
            <person name="Ebbesson L."/>
            <person name="Teles M."/>
            <person name="MacKenzie S."/>
            <person name="Amaro C."/>
        </authorList>
    </citation>
    <scope>NUCLEOTIDE SEQUENCE</scope>
</reference>
<name>A0A0E9PFP5_ANGAN</name>
<sequence>MEWIFTVLGNYTNKVLDG</sequence>
<accession>A0A0E9PFP5</accession>
<evidence type="ECO:0000313" key="1">
    <source>
        <dbReference type="EMBL" id="JAH03339.1"/>
    </source>
</evidence>
<reference evidence="1" key="1">
    <citation type="submission" date="2014-11" db="EMBL/GenBank/DDBJ databases">
        <authorList>
            <person name="Amaro Gonzalez C."/>
        </authorList>
    </citation>
    <scope>NUCLEOTIDE SEQUENCE</scope>
</reference>
<protein>
    <submittedName>
        <fullName evidence="1">Uncharacterized protein</fullName>
    </submittedName>
</protein>
<dbReference type="AlphaFoldDB" id="A0A0E9PFP5"/>
<organism evidence="1">
    <name type="scientific">Anguilla anguilla</name>
    <name type="common">European freshwater eel</name>
    <name type="synonym">Muraena anguilla</name>
    <dbReference type="NCBI Taxonomy" id="7936"/>
    <lineage>
        <taxon>Eukaryota</taxon>
        <taxon>Metazoa</taxon>
        <taxon>Chordata</taxon>
        <taxon>Craniata</taxon>
        <taxon>Vertebrata</taxon>
        <taxon>Euteleostomi</taxon>
        <taxon>Actinopterygii</taxon>
        <taxon>Neopterygii</taxon>
        <taxon>Teleostei</taxon>
        <taxon>Anguilliformes</taxon>
        <taxon>Anguillidae</taxon>
        <taxon>Anguilla</taxon>
    </lineage>
</organism>